<evidence type="ECO:0000313" key="3">
    <source>
        <dbReference type="EMBL" id="EAY22329.1"/>
    </source>
</evidence>
<name>A2DAZ9_TRIV3</name>
<dbReference type="RefSeq" id="XP_001583315.1">
    <property type="nucleotide sequence ID" value="XM_001583265.1"/>
</dbReference>
<keyword evidence="2" id="KW-0812">Transmembrane</keyword>
<accession>A2DAZ9</accession>
<dbReference type="InParanoid" id="A2DAZ9"/>
<dbReference type="Gene3D" id="1.25.40.20">
    <property type="entry name" value="Ankyrin repeat-containing domain"/>
    <property type="match status" value="1"/>
</dbReference>
<keyword evidence="1" id="KW-0175">Coiled coil</keyword>
<keyword evidence="2" id="KW-1133">Transmembrane helix</keyword>
<gene>
    <name evidence="3" type="ORF">TVAG_378080</name>
</gene>
<dbReference type="PANTHER" id="PTHR24159">
    <property type="match status" value="1"/>
</dbReference>
<reference evidence="3" key="2">
    <citation type="journal article" date="2007" name="Science">
        <title>Draft genome sequence of the sexually transmitted pathogen Trichomonas vaginalis.</title>
        <authorList>
            <person name="Carlton J.M."/>
            <person name="Hirt R.P."/>
            <person name="Silva J.C."/>
            <person name="Delcher A.L."/>
            <person name="Schatz M."/>
            <person name="Zhao Q."/>
            <person name="Wortman J.R."/>
            <person name="Bidwell S.L."/>
            <person name="Alsmark U.C.M."/>
            <person name="Besteiro S."/>
            <person name="Sicheritz-Ponten T."/>
            <person name="Noel C.J."/>
            <person name="Dacks J.B."/>
            <person name="Foster P.G."/>
            <person name="Simillion C."/>
            <person name="Van de Peer Y."/>
            <person name="Miranda-Saavedra D."/>
            <person name="Barton G.J."/>
            <person name="Westrop G.D."/>
            <person name="Mueller S."/>
            <person name="Dessi D."/>
            <person name="Fiori P.L."/>
            <person name="Ren Q."/>
            <person name="Paulsen I."/>
            <person name="Zhang H."/>
            <person name="Bastida-Corcuera F.D."/>
            <person name="Simoes-Barbosa A."/>
            <person name="Brown M.T."/>
            <person name="Hayes R.D."/>
            <person name="Mukherjee M."/>
            <person name="Okumura C.Y."/>
            <person name="Schneider R."/>
            <person name="Smith A.J."/>
            <person name="Vanacova S."/>
            <person name="Villalvazo M."/>
            <person name="Haas B.J."/>
            <person name="Pertea M."/>
            <person name="Feldblyum T.V."/>
            <person name="Utterback T.R."/>
            <person name="Shu C.L."/>
            <person name="Osoegawa K."/>
            <person name="de Jong P.J."/>
            <person name="Hrdy I."/>
            <person name="Horvathova L."/>
            <person name="Zubacova Z."/>
            <person name="Dolezal P."/>
            <person name="Malik S.B."/>
            <person name="Logsdon J.M. Jr."/>
            <person name="Henze K."/>
            <person name="Gupta A."/>
            <person name="Wang C.C."/>
            <person name="Dunne R.L."/>
            <person name="Upcroft J.A."/>
            <person name="Upcroft P."/>
            <person name="White O."/>
            <person name="Salzberg S.L."/>
            <person name="Tang P."/>
            <person name="Chiu C.-H."/>
            <person name="Lee Y.-S."/>
            <person name="Embley T.M."/>
            <person name="Coombs G.H."/>
            <person name="Mottram J.C."/>
            <person name="Tachezy J."/>
            <person name="Fraser-Liggett C.M."/>
            <person name="Johnson P.J."/>
        </authorList>
    </citation>
    <scope>NUCLEOTIDE SEQUENCE [LARGE SCALE GENOMIC DNA]</scope>
    <source>
        <strain evidence="3">G3</strain>
    </source>
</reference>
<feature type="transmembrane region" description="Helical" evidence="2">
    <location>
        <begin position="407"/>
        <end position="426"/>
    </location>
</feature>
<dbReference type="EMBL" id="DS113184">
    <property type="protein sequence ID" value="EAY22329.1"/>
    <property type="molecule type" value="Genomic_DNA"/>
</dbReference>
<dbReference type="PANTHER" id="PTHR24159:SF5">
    <property type="entry name" value="ANK_REP_REGION DOMAIN-CONTAINING PROTEIN"/>
    <property type="match status" value="1"/>
</dbReference>
<sequence length="436" mass="50471">MAAHIKDYIQEGKLFDIFELKDLKEILKLANLTSEDFITLLKQSESTLDGNKLYKCARSTNVSIRNYQEVISTLKSVRKYMNFTMLDGIIGFLDETDKIISESTVKIQKLQAELNSIQKAKQKSDNKIQLPKSELKEKESIISQINEENSTDAYILNEFKYPNQASKIIWNINTNNITESTKQIIKLIKTQKVPVKMALYLIDTFSTLRVKNIAQYAKFYQDISKEFSLTIKPENRDLATLLSYKGLNFKDFKPHKKEEDILNIYKKDSLLYFIAWDKIDDLKSKFPNLDANKICDDLTPLECACKFGSELCFKYLKDKGAKYTENTAKFASKDGNKIIFSQMLNDGQSFKGLIDIALIHRNYELVNYLSTSFDQYPSSEISKFLYYGNFDIASYLIQNGNSVNNKFILFLLISIIVLYDSLSFNINHRFMTFSFF</sequence>
<protein>
    <recommendedName>
        <fullName evidence="5">DUF3447 domain-containing protein</fullName>
    </recommendedName>
</protein>
<feature type="coiled-coil region" evidence="1">
    <location>
        <begin position="93"/>
        <end position="127"/>
    </location>
</feature>
<reference evidence="3" key="1">
    <citation type="submission" date="2006-10" db="EMBL/GenBank/DDBJ databases">
        <authorList>
            <person name="Amadeo P."/>
            <person name="Zhao Q."/>
            <person name="Wortman J."/>
            <person name="Fraser-Liggett C."/>
            <person name="Carlton J."/>
        </authorList>
    </citation>
    <scope>NUCLEOTIDE SEQUENCE</scope>
    <source>
        <strain evidence="3">G3</strain>
    </source>
</reference>
<dbReference type="VEuPathDB" id="TrichDB:TVAGG3_0518120"/>
<dbReference type="Proteomes" id="UP000001542">
    <property type="component" value="Unassembled WGS sequence"/>
</dbReference>
<keyword evidence="4" id="KW-1185">Reference proteome</keyword>
<evidence type="ECO:0000256" key="1">
    <source>
        <dbReference type="SAM" id="Coils"/>
    </source>
</evidence>
<dbReference type="InterPro" id="IPR036770">
    <property type="entry name" value="Ankyrin_rpt-contain_sf"/>
</dbReference>
<dbReference type="SUPFAM" id="SSF48403">
    <property type="entry name" value="Ankyrin repeat"/>
    <property type="match status" value="1"/>
</dbReference>
<proteinExistence type="predicted"/>
<dbReference type="AlphaFoldDB" id="A2DAZ9"/>
<dbReference type="VEuPathDB" id="TrichDB:TVAG_378080"/>
<keyword evidence="2" id="KW-0472">Membrane</keyword>
<dbReference type="SMR" id="A2DAZ9"/>
<evidence type="ECO:0000256" key="2">
    <source>
        <dbReference type="SAM" id="Phobius"/>
    </source>
</evidence>
<evidence type="ECO:0000313" key="4">
    <source>
        <dbReference type="Proteomes" id="UP000001542"/>
    </source>
</evidence>
<dbReference type="KEGG" id="tva:5467884"/>
<evidence type="ECO:0008006" key="5">
    <source>
        <dbReference type="Google" id="ProtNLM"/>
    </source>
</evidence>
<organism evidence="3 4">
    <name type="scientific">Trichomonas vaginalis (strain ATCC PRA-98 / G3)</name>
    <dbReference type="NCBI Taxonomy" id="412133"/>
    <lineage>
        <taxon>Eukaryota</taxon>
        <taxon>Metamonada</taxon>
        <taxon>Parabasalia</taxon>
        <taxon>Trichomonadida</taxon>
        <taxon>Trichomonadidae</taxon>
        <taxon>Trichomonas</taxon>
    </lineage>
</organism>